<name>A0ABP8Q8D0_9GAMM</name>
<dbReference type="EMBL" id="BAABFC010000010">
    <property type="protein sequence ID" value="GAA4497960.1"/>
    <property type="molecule type" value="Genomic_DNA"/>
</dbReference>
<evidence type="ECO:0000313" key="4">
    <source>
        <dbReference type="Proteomes" id="UP001501321"/>
    </source>
</evidence>
<feature type="region of interest" description="Disordered" evidence="1">
    <location>
        <begin position="39"/>
        <end position="59"/>
    </location>
</feature>
<gene>
    <name evidence="3" type="ORF">GCM10023095_15430</name>
</gene>
<dbReference type="RefSeq" id="WP_345011708.1">
    <property type="nucleotide sequence ID" value="NZ_BAABFC010000010.1"/>
</dbReference>
<dbReference type="Proteomes" id="UP001501321">
    <property type="component" value="Unassembled WGS sequence"/>
</dbReference>
<keyword evidence="2" id="KW-0732">Signal</keyword>
<organism evidence="3 4">
    <name type="scientific">Pseudaeromonas paramecii</name>
    <dbReference type="NCBI Taxonomy" id="2138166"/>
    <lineage>
        <taxon>Bacteria</taxon>
        <taxon>Pseudomonadati</taxon>
        <taxon>Pseudomonadota</taxon>
        <taxon>Gammaproteobacteria</taxon>
        <taxon>Aeromonadales</taxon>
        <taxon>Aeromonadaceae</taxon>
        <taxon>Pseudaeromonas</taxon>
    </lineage>
</organism>
<sequence>MLRLWLLTCLLLLGLPWYSASAVAPAQLPAPLMQPMVHSAHSSAAHTPASRKASATTAHLAEHTDCHTQVVPQGHCQGQMGMAAQDSGKVHCPSCLTPVAALPDLTLLGPKLAPPRNEPQLLALSRYLDHIPGVPSPPPTRSFI</sequence>
<evidence type="ECO:0008006" key="5">
    <source>
        <dbReference type="Google" id="ProtNLM"/>
    </source>
</evidence>
<evidence type="ECO:0000256" key="1">
    <source>
        <dbReference type="SAM" id="MobiDB-lite"/>
    </source>
</evidence>
<accession>A0ABP8Q8D0</accession>
<protein>
    <recommendedName>
        <fullName evidence="5">DUF2946 domain-containing protein</fullName>
    </recommendedName>
</protein>
<proteinExistence type="predicted"/>
<evidence type="ECO:0000256" key="2">
    <source>
        <dbReference type="SAM" id="SignalP"/>
    </source>
</evidence>
<keyword evidence="4" id="KW-1185">Reference proteome</keyword>
<feature type="chain" id="PRO_5045513071" description="DUF2946 domain-containing protein" evidence="2">
    <location>
        <begin position="23"/>
        <end position="144"/>
    </location>
</feature>
<evidence type="ECO:0000313" key="3">
    <source>
        <dbReference type="EMBL" id="GAA4497960.1"/>
    </source>
</evidence>
<reference evidence="4" key="1">
    <citation type="journal article" date="2019" name="Int. J. Syst. Evol. Microbiol.">
        <title>The Global Catalogue of Microorganisms (GCM) 10K type strain sequencing project: providing services to taxonomists for standard genome sequencing and annotation.</title>
        <authorList>
            <consortium name="The Broad Institute Genomics Platform"/>
            <consortium name="The Broad Institute Genome Sequencing Center for Infectious Disease"/>
            <person name="Wu L."/>
            <person name="Ma J."/>
        </authorList>
    </citation>
    <scope>NUCLEOTIDE SEQUENCE [LARGE SCALE GENOMIC DNA]</scope>
    <source>
        <strain evidence="4">JCM 32226</strain>
    </source>
</reference>
<comment type="caution">
    <text evidence="3">The sequence shown here is derived from an EMBL/GenBank/DDBJ whole genome shotgun (WGS) entry which is preliminary data.</text>
</comment>
<feature type="signal peptide" evidence="2">
    <location>
        <begin position="1"/>
        <end position="22"/>
    </location>
</feature>